<protein>
    <submittedName>
        <fullName evidence="1">Uncharacterized protein</fullName>
    </submittedName>
</protein>
<name>A0A9D4XFC5_PEA</name>
<reference evidence="1 2" key="1">
    <citation type="journal article" date="2022" name="Nat. Genet.">
        <title>Improved pea reference genome and pan-genome highlight genomic features and evolutionary characteristics.</title>
        <authorList>
            <person name="Yang T."/>
            <person name="Liu R."/>
            <person name="Luo Y."/>
            <person name="Hu S."/>
            <person name="Wang D."/>
            <person name="Wang C."/>
            <person name="Pandey M.K."/>
            <person name="Ge S."/>
            <person name="Xu Q."/>
            <person name="Li N."/>
            <person name="Li G."/>
            <person name="Huang Y."/>
            <person name="Saxena R.K."/>
            <person name="Ji Y."/>
            <person name="Li M."/>
            <person name="Yan X."/>
            <person name="He Y."/>
            <person name="Liu Y."/>
            <person name="Wang X."/>
            <person name="Xiang C."/>
            <person name="Varshney R.K."/>
            <person name="Ding H."/>
            <person name="Gao S."/>
            <person name="Zong X."/>
        </authorList>
    </citation>
    <scope>NUCLEOTIDE SEQUENCE [LARGE SCALE GENOMIC DNA]</scope>
    <source>
        <strain evidence="1 2">cv. Zhongwan 6</strain>
    </source>
</reference>
<dbReference type="EMBL" id="JAMSHJ010000004">
    <property type="protein sequence ID" value="KAI5420163.1"/>
    <property type="molecule type" value="Genomic_DNA"/>
</dbReference>
<dbReference type="Gramene" id="Psat04G0408500-T1">
    <property type="protein sequence ID" value="KAI5420163.1"/>
    <property type="gene ID" value="KIW84_044085"/>
</dbReference>
<dbReference type="AlphaFoldDB" id="A0A9D4XFC5"/>
<proteinExistence type="predicted"/>
<evidence type="ECO:0000313" key="2">
    <source>
        <dbReference type="Proteomes" id="UP001058974"/>
    </source>
</evidence>
<comment type="caution">
    <text evidence="1">The sequence shown here is derived from an EMBL/GenBank/DDBJ whole genome shotgun (WGS) entry which is preliminary data.</text>
</comment>
<gene>
    <name evidence="1" type="ORF">KIW84_044085</name>
</gene>
<dbReference type="Proteomes" id="UP001058974">
    <property type="component" value="Chromosome 4"/>
</dbReference>
<keyword evidence="2" id="KW-1185">Reference proteome</keyword>
<sequence>MNSDRNALVTVRDGVQGRDEWYLDSAVPAPTVAQNDVVNDGTPVRQSALPHRLRDYERFHDNKVNNDGDFVHFTLMAESEPVLSYPNCISKVAATKPGLNFFEIFEKHRLEAFLGLSHKFNVHHVRAFYYCVVPIEDGFGFSSASLPSGASSSVDHGSAVITRADLDRWGERMFLDQRALSAQHNAKLDHILAQLVAHNVGQTNAYEDPKYFEMKDY</sequence>
<accession>A0A9D4XFC5</accession>
<evidence type="ECO:0000313" key="1">
    <source>
        <dbReference type="EMBL" id="KAI5420163.1"/>
    </source>
</evidence>
<organism evidence="1 2">
    <name type="scientific">Pisum sativum</name>
    <name type="common">Garden pea</name>
    <name type="synonym">Lathyrus oleraceus</name>
    <dbReference type="NCBI Taxonomy" id="3888"/>
    <lineage>
        <taxon>Eukaryota</taxon>
        <taxon>Viridiplantae</taxon>
        <taxon>Streptophyta</taxon>
        <taxon>Embryophyta</taxon>
        <taxon>Tracheophyta</taxon>
        <taxon>Spermatophyta</taxon>
        <taxon>Magnoliopsida</taxon>
        <taxon>eudicotyledons</taxon>
        <taxon>Gunneridae</taxon>
        <taxon>Pentapetalae</taxon>
        <taxon>rosids</taxon>
        <taxon>fabids</taxon>
        <taxon>Fabales</taxon>
        <taxon>Fabaceae</taxon>
        <taxon>Papilionoideae</taxon>
        <taxon>50 kb inversion clade</taxon>
        <taxon>NPAAA clade</taxon>
        <taxon>Hologalegina</taxon>
        <taxon>IRL clade</taxon>
        <taxon>Fabeae</taxon>
        <taxon>Lathyrus</taxon>
    </lineage>
</organism>